<reference evidence="1" key="2">
    <citation type="journal article" date="2015" name="Data Brief">
        <title>Shoot transcriptome of the giant reed, Arundo donax.</title>
        <authorList>
            <person name="Barrero R.A."/>
            <person name="Guerrero F.D."/>
            <person name="Moolhuijzen P."/>
            <person name="Goolsby J.A."/>
            <person name="Tidwell J."/>
            <person name="Bellgard S.E."/>
            <person name="Bellgard M.I."/>
        </authorList>
    </citation>
    <scope>NUCLEOTIDE SEQUENCE</scope>
    <source>
        <tissue evidence="1">Shoot tissue taken approximately 20 cm above the soil surface</tissue>
    </source>
</reference>
<reference evidence="1" key="1">
    <citation type="submission" date="2014-09" db="EMBL/GenBank/DDBJ databases">
        <authorList>
            <person name="Magalhaes I.L.F."/>
            <person name="Oliveira U."/>
            <person name="Santos F.R."/>
            <person name="Vidigal T.H.D.A."/>
            <person name="Brescovit A.D."/>
            <person name="Santos A.J."/>
        </authorList>
    </citation>
    <scope>NUCLEOTIDE SEQUENCE</scope>
    <source>
        <tissue evidence="1">Shoot tissue taken approximately 20 cm above the soil surface</tissue>
    </source>
</reference>
<name>A0A0A9E159_ARUDO</name>
<proteinExistence type="predicted"/>
<organism evidence="1">
    <name type="scientific">Arundo donax</name>
    <name type="common">Giant reed</name>
    <name type="synonym">Donax arundinaceus</name>
    <dbReference type="NCBI Taxonomy" id="35708"/>
    <lineage>
        <taxon>Eukaryota</taxon>
        <taxon>Viridiplantae</taxon>
        <taxon>Streptophyta</taxon>
        <taxon>Embryophyta</taxon>
        <taxon>Tracheophyta</taxon>
        <taxon>Spermatophyta</taxon>
        <taxon>Magnoliopsida</taxon>
        <taxon>Liliopsida</taxon>
        <taxon>Poales</taxon>
        <taxon>Poaceae</taxon>
        <taxon>PACMAD clade</taxon>
        <taxon>Arundinoideae</taxon>
        <taxon>Arundineae</taxon>
        <taxon>Arundo</taxon>
    </lineage>
</organism>
<dbReference type="EMBL" id="GBRH01204124">
    <property type="protein sequence ID" value="JAD93771.1"/>
    <property type="molecule type" value="Transcribed_RNA"/>
</dbReference>
<accession>A0A0A9E159</accession>
<dbReference type="AlphaFoldDB" id="A0A0A9E159"/>
<protein>
    <submittedName>
        <fullName evidence="1">Uncharacterized protein</fullName>
    </submittedName>
</protein>
<sequence>MDLFRCQRISSMPTTSQLCLGDPDSPDQQLRTCA</sequence>
<evidence type="ECO:0000313" key="1">
    <source>
        <dbReference type="EMBL" id="JAD93771.1"/>
    </source>
</evidence>